<dbReference type="EMBL" id="NCEB01000034">
    <property type="protein sequence ID" value="OYX31208.1"/>
    <property type="molecule type" value="Genomic_DNA"/>
</dbReference>
<dbReference type="PIRSF" id="PIRSF031679">
    <property type="entry name" value="Mtase_Alr7345_prd"/>
    <property type="match status" value="1"/>
</dbReference>
<dbReference type="AlphaFoldDB" id="A0A258FGP1"/>
<dbReference type="GO" id="GO:0008168">
    <property type="term" value="F:methyltransferase activity"/>
    <property type="evidence" value="ECO:0007669"/>
    <property type="project" value="UniProtKB-KW"/>
</dbReference>
<comment type="caution">
    <text evidence="2">The sequence shown here is derived from an EMBL/GenBank/DDBJ whole genome shotgun (WGS) entry which is preliminary data.</text>
</comment>
<proteinExistence type="predicted"/>
<protein>
    <submittedName>
        <fullName evidence="2">Methyltransferase</fullName>
    </submittedName>
</protein>
<sequence>MRVAFNRSLILAASAAMLLSTAAFAPPVQDTGSYAAVLADTDRPEADRARDGSRKTAEILAFAEVAPGQTVGDMIIGGGYFTRVFASAVGEDGEVIAWQPAEFIAFQASYGESLTTVDEENENVSAIRSPIGAPAFPQALDLVFTAQNYHDLHLAPFPADTAAKVNAAVFAALKPGGLYVIVDHAATSGAGLGVADTLHRIDIADVRREVEAAGFVLEAESGILLDPADPLTTNVFDPAIRGRTSQFVLKFRKPA</sequence>
<dbReference type="InterPro" id="IPR029063">
    <property type="entry name" value="SAM-dependent_MTases_sf"/>
</dbReference>
<reference evidence="2 3" key="1">
    <citation type="submission" date="2017-03" db="EMBL/GenBank/DDBJ databases">
        <title>Lifting the veil on microbial sulfur biogeochemistry in mining wastewaters.</title>
        <authorList>
            <person name="Kantor R.S."/>
            <person name="Colenbrander Nelson T."/>
            <person name="Marshall S."/>
            <person name="Bennett D."/>
            <person name="Apte S."/>
            <person name="Camacho D."/>
            <person name="Thomas B.C."/>
            <person name="Warren L.A."/>
            <person name="Banfield J.F."/>
        </authorList>
    </citation>
    <scope>NUCLEOTIDE SEQUENCE [LARGE SCALE GENOMIC DNA]</scope>
    <source>
        <strain evidence="2">32-69-9</strain>
    </source>
</reference>
<dbReference type="SUPFAM" id="SSF53335">
    <property type="entry name" value="S-adenosyl-L-methionine-dependent methyltransferases"/>
    <property type="match status" value="1"/>
</dbReference>
<evidence type="ECO:0000256" key="1">
    <source>
        <dbReference type="SAM" id="SignalP"/>
    </source>
</evidence>
<dbReference type="Proteomes" id="UP000215595">
    <property type="component" value="Unassembled WGS sequence"/>
</dbReference>
<gene>
    <name evidence="2" type="ORF">B7Z01_12980</name>
</gene>
<dbReference type="Gene3D" id="3.40.50.150">
    <property type="entry name" value="Vaccinia Virus protein VP39"/>
    <property type="match status" value="1"/>
</dbReference>
<keyword evidence="2" id="KW-0808">Transferase</keyword>
<feature type="chain" id="PRO_5012943225" evidence="1">
    <location>
        <begin position="26"/>
        <end position="255"/>
    </location>
</feature>
<keyword evidence="1" id="KW-0732">Signal</keyword>
<dbReference type="GO" id="GO:0032259">
    <property type="term" value="P:methylation"/>
    <property type="evidence" value="ECO:0007669"/>
    <property type="project" value="UniProtKB-KW"/>
</dbReference>
<evidence type="ECO:0000313" key="3">
    <source>
        <dbReference type="Proteomes" id="UP000215595"/>
    </source>
</evidence>
<evidence type="ECO:0000313" key="2">
    <source>
        <dbReference type="EMBL" id="OYX31208.1"/>
    </source>
</evidence>
<name>A0A258FGP1_9CAUL</name>
<keyword evidence="2" id="KW-0489">Methyltransferase</keyword>
<accession>A0A258FGP1</accession>
<dbReference type="InterPro" id="IPR016980">
    <property type="entry name" value="S-AdoMet-dep_MeTrfase_Alr7345"/>
</dbReference>
<organism evidence="2 3">
    <name type="scientific">Brevundimonas subvibrioides</name>
    <dbReference type="NCBI Taxonomy" id="74313"/>
    <lineage>
        <taxon>Bacteria</taxon>
        <taxon>Pseudomonadati</taxon>
        <taxon>Pseudomonadota</taxon>
        <taxon>Alphaproteobacteria</taxon>
        <taxon>Caulobacterales</taxon>
        <taxon>Caulobacteraceae</taxon>
        <taxon>Brevundimonas</taxon>
    </lineage>
</organism>
<feature type="signal peptide" evidence="1">
    <location>
        <begin position="1"/>
        <end position="25"/>
    </location>
</feature>